<reference evidence="1 2" key="1">
    <citation type="submission" date="2014-09" db="EMBL/GenBank/DDBJ databases">
        <authorList>
            <person name="Ellenberger Sabrina"/>
        </authorList>
    </citation>
    <scope>NUCLEOTIDE SEQUENCE [LARGE SCALE GENOMIC DNA]</scope>
    <source>
        <strain evidence="1 2">CBS 412.66</strain>
    </source>
</reference>
<dbReference type="CDD" id="cd02440">
    <property type="entry name" value="AdoMet_MTases"/>
    <property type="match status" value="1"/>
</dbReference>
<dbReference type="EMBL" id="LN734002">
    <property type="protein sequence ID" value="CEP19116.1"/>
    <property type="molecule type" value="Genomic_DNA"/>
</dbReference>
<dbReference type="SUPFAM" id="SSF53335">
    <property type="entry name" value="S-adenosyl-L-methionine-dependent methyltransferases"/>
    <property type="match status" value="1"/>
</dbReference>
<dbReference type="Gene3D" id="3.40.50.150">
    <property type="entry name" value="Vaccinia Virus protein VP39"/>
    <property type="match status" value="1"/>
</dbReference>
<dbReference type="Pfam" id="PF13489">
    <property type="entry name" value="Methyltransf_23"/>
    <property type="match status" value="1"/>
</dbReference>
<accession>A0A0B7NKH0</accession>
<name>A0A0B7NKH0_9FUNG</name>
<gene>
    <name evidence="1" type="primary">PARPA_13428.1 scaffold 46804</name>
</gene>
<dbReference type="PANTHER" id="PTHR47473">
    <property type="entry name" value="BTA1P"/>
    <property type="match status" value="1"/>
</dbReference>
<dbReference type="InterPro" id="IPR021829">
    <property type="entry name" value="DUF3419"/>
</dbReference>
<dbReference type="OrthoDB" id="10253390at2759"/>
<sequence>MQRLPVSVRLAFVPMTLLSIYTAQWQTHIFNVFRDETIQEWLMTGLYASAAITTFCLIAWDRTWIPLKFMYHCFFKRIGNHGNDQQGRLESFYQDQAKIYDNSRGALLRGRKTMLKLCAAQIKEQIATGIMNKKPIWVDLGGGTGWNIEAMNKSFPIEQFEQVILVDLTPSLCQVARERFHNKGWKNVTVLCQDASSFQVPGLEGSLEGRVGLVTVSYALSMMEHYYPVIDRIQSLLAPEGIVGVVDFYVSGRSNAPAEKWSPPQQNRQCNWLTRHFWHAWFELDYINLYPGRRDYMEYKFGTIKSLNRRNHFIIPYLIQIPYYVWLGCSTARQSQLSNLVEIPDDTDSVTSSQSNRCSLSANRSTAPFSYQNKQWRQDYNPALPCHTQFRSYIYAFTWEDPRVDLEYLNISKDDVMFVITSAGDNALEYALQAQPKRIHCVDVNPCQNHLLELKLAGIASLDYNDFWRMFGDGNHPHFSSLLHDIISPHLSSYAFQYWSKHSDRFSNKFYKTGYSGLALSILEWWIRMQGLGKDIDAMTSASTIQEQNHIWINKIRPAIFSPMIQKVLHNPLFMWNALGVLINQMNMFLKECTPQQYIENTLDPIATHSLFNSDQYFYYLCLKQHYTKNSCPLYLTKDGFKTLKTSGALNAFRLHTESILDALRSMADGYLTRLVVMDHMDWFDPSSYEELDSEIREMKRVLQSGGQVYWRSAGSKPWYNALFEKHGFVNIEPLSIRRPGQLGFQRSVFASKLPTTSFDSDSNRAGESNFEGWLKETINPSKKVVRWFQYSLPLELGPNSTDESNNVEDEEYNAATKSMIMGLDAEKKKYLSTGKCVDNELYIFELQRQSDHPSRSLIFDPYDKNYIIYNVFARDELKEINDYEKKPTPLPSDELITFLNRFNLDSTEKIRAALGKDNQFKAKFDSQKDADEDWIVHTTYILFRENLNMVIWKDFRLKYFKDQVPNPRGDINMNTSSRFILISIGA</sequence>
<organism evidence="1 2">
    <name type="scientific">Parasitella parasitica</name>
    <dbReference type="NCBI Taxonomy" id="35722"/>
    <lineage>
        <taxon>Eukaryota</taxon>
        <taxon>Fungi</taxon>
        <taxon>Fungi incertae sedis</taxon>
        <taxon>Mucoromycota</taxon>
        <taxon>Mucoromycotina</taxon>
        <taxon>Mucoromycetes</taxon>
        <taxon>Mucorales</taxon>
        <taxon>Mucorineae</taxon>
        <taxon>Mucoraceae</taxon>
        <taxon>Parasitella</taxon>
    </lineage>
</organism>
<dbReference type="Pfam" id="PF11899">
    <property type="entry name" value="DUF3419"/>
    <property type="match status" value="1"/>
</dbReference>
<dbReference type="Proteomes" id="UP000054107">
    <property type="component" value="Unassembled WGS sequence"/>
</dbReference>
<protein>
    <submittedName>
        <fullName evidence="1">Uncharacterized protein</fullName>
    </submittedName>
</protein>
<dbReference type="PANTHER" id="PTHR47473:SF1">
    <property type="entry name" value="METHYLTRANSFERASE DOMAIN-CONTAINING PROTEIN"/>
    <property type="match status" value="1"/>
</dbReference>
<evidence type="ECO:0000313" key="1">
    <source>
        <dbReference type="EMBL" id="CEP19116.1"/>
    </source>
</evidence>
<dbReference type="InterPro" id="IPR029063">
    <property type="entry name" value="SAM-dependent_MTases_sf"/>
</dbReference>
<dbReference type="STRING" id="35722.A0A0B7NKH0"/>
<proteinExistence type="predicted"/>
<dbReference type="AlphaFoldDB" id="A0A0B7NKH0"/>
<keyword evidence="2" id="KW-1185">Reference proteome</keyword>
<evidence type="ECO:0000313" key="2">
    <source>
        <dbReference type="Proteomes" id="UP000054107"/>
    </source>
</evidence>